<organism evidence="3 4">
    <name type="scientific">Pseudomonas putida</name>
    <name type="common">Arthrobacter siderocapsulatus</name>
    <dbReference type="NCBI Taxonomy" id="303"/>
    <lineage>
        <taxon>Bacteria</taxon>
        <taxon>Pseudomonadati</taxon>
        <taxon>Pseudomonadota</taxon>
        <taxon>Gammaproteobacteria</taxon>
        <taxon>Pseudomonadales</taxon>
        <taxon>Pseudomonadaceae</taxon>
        <taxon>Pseudomonas</taxon>
    </lineage>
</organism>
<gene>
    <name evidence="3" type="ORF">BGP80_24130</name>
</gene>
<feature type="domain" description="G" evidence="2">
    <location>
        <begin position="31"/>
        <end position="123"/>
    </location>
</feature>
<dbReference type="Proteomes" id="UP000237194">
    <property type="component" value="Unassembled WGS sequence"/>
</dbReference>
<name>A0A2S3WIV4_PSEPU</name>
<evidence type="ECO:0000313" key="4">
    <source>
        <dbReference type="Proteomes" id="UP000237194"/>
    </source>
</evidence>
<dbReference type="RefSeq" id="WP_103438635.1">
    <property type="nucleotide sequence ID" value="NZ_MIND01000018.1"/>
</dbReference>
<dbReference type="AlphaFoldDB" id="A0A2S3WIV4"/>
<dbReference type="GO" id="GO:0005525">
    <property type="term" value="F:GTP binding"/>
    <property type="evidence" value="ECO:0007669"/>
    <property type="project" value="InterPro"/>
</dbReference>
<comment type="caution">
    <text evidence="3">The sequence shown here is derived from an EMBL/GenBank/DDBJ whole genome shotgun (WGS) entry which is preliminary data.</text>
</comment>
<keyword evidence="1" id="KW-0175">Coiled coil</keyword>
<dbReference type="InterPro" id="IPR027417">
    <property type="entry name" value="P-loop_NTPase"/>
</dbReference>
<proteinExistence type="predicted"/>
<dbReference type="InterPro" id="IPR006073">
    <property type="entry name" value="GTP-bd"/>
</dbReference>
<reference evidence="3 4" key="1">
    <citation type="submission" date="2016-08" db="EMBL/GenBank/DDBJ databases">
        <authorList>
            <person name="Seilhamer J.J."/>
        </authorList>
    </citation>
    <scope>NUCLEOTIDE SEQUENCE [LARGE SCALE GENOMIC DNA]</scope>
    <source>
        <strain evidence="3 4">KT-27</strain>
    </source>
</reference>
<accession>A0A2S3WIV4</accession>
<evidence type="ECO:0000259" key="2">
    <source>
        <dbReference type="Pfam" id="PF01926"/>
    </source>
</evidence>
<sequence>MDQAVLYIDALEAECKRLQLQHTETASLKPRIAAWGLVKAGKSSLLNMLSGHVHQEYFATGAVRTTRENEHLELEHYVLVDTPGLGIDQSDSAQAMEGLDIADVVLFVHAPPGELDEEQVNLLLKLRDVHGDALEKRLVLVFSLLDLDQNDAMAQVRERIEGQVLRCLGFQPTCFEVSSRRYQRGVELGREGMQAKSGIPRLALHLDQMSNEMAASLAATRQQRLVQRREDLSTALDQAIEREQVLAQTLCAPYAHTAGAFIELMSSVQSSFSAKTAEIRTAREKLNRL</sequence>
<dbReference type="Pfam" id="PF01926">
    <property type="entry name" value="MMR_HSR1"/>
    <property type="match status" value="1"/>
</dbReference>
<protein>
    <submittedName>
        <fullName evidence="3">GTPase</fullName>
    </submittedName>
</protein>
<dbReference type="SUPFAM" id="SSF52540">
    <property type="entry name" value="P-loop containing nucleoside triphosphate hydrolases"/>
    <property type="match status" value="1"/>
</dbReference>
<evidence type="ECO:0000313" key="3">
    <source>
        <dbReference type="EMBL" id="POF90866.1"/>
    </source>
</evidence>
<feature type="coiled-coil region" evidence="1">
    <location>
        <begin position="1"/>
        <end position="28"/>
    </location>
</feature>
<evidence type="ECO:0000256" key="1">
    <source>
        <dbReference type="SAM" id="Coils"/>
    </source>
</evidence>
<dbReference type="Gene3D" id="3.40.50.300">
    <property type="entry name" value="P-loop containing nucleotide triphosphate hydrolases"/>
    <property type="match status" value="1"/>
</dbReference>
<reference evidence="3 4" key="2">
    <citation type="submission" date="2018-03" db="EMBL/GenBank/DDBJ databases">
        <title>Draft genome of Pseudomonas putida strain KT-27.</title>
        <authorList>
            <person name="Yoshizawa S."/>
            <person name="Khan N.H."/>
            <person name="Nishimura M."/>
            <person name="Chiura H.X."/>
            <person name="Ogura Y."/>
            <person name="Hayashi T."/>
            <person name="Kogure K."/>
        </authorList>
    </citation>
    <scope>NUCLEOTIDE SEQUENCE [LARGE SCALE GENOMIC DNA]</scope>
    <source>
        <strain evidence="3 4">KT-27</strain>
    </source>
</reference>
<dbReference type="EMBL" id="MIND01000018">
    <property type="protein sequence ID" value="POF90866.1"/>
    <property type="molecule type" value="Genomic_DNA"/>
</dbReference>